<feature type="region of interest" description="Disordered" evidence="1">
    <location>
        <begin position="33"/>
        <end position="62"/>
    </location>
</feature>
<evidence type="ECO:0000313" key="2">
    <source>
        <dbReference type="EMBL" id="XCD29911.1"/>
    </source>
</evidence>
<evidence type="ECO:0000256" key="1">
    <source>
        <dbReference type="SAM" id="MobiDB-lite"/>
    </source>
</evidence>
<organism evidence="2">
    <name type="scientific">Salmonella phage PMBT35</name>
    <dbReference type="NCBI Taxonomy" id="3137287"/>
    <lineage>
        <taxon>Viruses</taxon>
    </lineage>
</organism>
<dbReference type="EMBL" id="PP554580">
    <property type="protein sequence ID" value="XCD29911.1"/>
    <property type="molecule type" value="Genomic_DNA"/>
</dbReference>
<accession>A0AAU8BVR1</accession>
<name>A0AAU8BVR1_9VIRU</name>
<protein>
    <submittedName>
        <fullName evidence="2">Uncharacterized protein</fullName>
    </submittedName>
</protein>
<reference evidence="2" key="1">
    <citation type="submission" date="2024-03" db="EMBL/GenBank/DDBJ databases">
        <title>This phage originates from the Bacteriophage catalogue of the Bacteriophage Competence Centre, Department of Microbiology und Biotechnology, Max Rubner-Institut, Kiel, Germany.</title>
        <authorList>
            <person name="Sprotte S."/>
            <person name="Brinks E."/>
        </authorList>
    </citation>
    <scope>NUCLEOTIDE SEQUENCE</scope>
</reference>
<proteinExistence type="predicted"/>
<sequence>MNIRNGKNYRNLSLRFMHLKASFVVKVKNTSKKQKTTLTETKRGYNMQSHKPIRRKNDGIHH</sequence>